<dbReference type="AlphaFoldDB" id="A0A5C3PZR2"/>
<protein>
    <submittedName>
        <fullName evidence="1">Uncharacterized protein</fullName>
    </submittedName>
</protein>
<reference evidence="1 2" key="1">
    <citation type="journal article" date="2019" name="Nat. Ecol. Evol.">
        <title>Megaphylogeny resolves global patterns of mushroom evolution.</title>
        <authorList>
            <person name="Varga T."/>
            <person name="Krizsan K."/>
            <person name="Foldi C."/>
            <person name="Dima B."/>
            <person name="Sanchez-Garcia M."/>
            <person name="Sanchez-Ramirez S."/>
            <person name="Szollosi G.J."/>
            <person name="Szarkandi J.G."/>
            <person name="Papp V."/>
            <person name="Albert L."/>
            <person name="Andreopoulos W."/>
            <person name="Angelini C."/>
            <person name="Antonin V."/>
            <person name="Barry K.W."/>
            <person name="Bougher N.L."/>
            <person name="Buchanan P."/>
            <person name="Buyck B."/>
            <person name="Bense V."/>
            <person name="Catcheside P."/>
            <person name="Chovatia M."/>
            <person name="Cooper J."/>
            <person name="Damon W."/>
            <person name="Desjardin D."/>
            <person name="Finy P."/>
            <person name="Geml J."/>
            <person name="Haridas S."/>
            <person name="Hughes K."/>
            <person name="Justo A."/>
            <person name="Karasinski D."/>
            <person name="Kautmanova I."/>
            <person name="Kiss B."/>
            <person name="Kocsube S."/>
            <person name="Kotiranta H."/>
            <person name="LaButti K.M."/>
            <person name="Lechner B.E."/>
            <person name="Liimatainen K."/>
            <person name="Lipzen A."/>
            <person name="Lukacs Z."/>
            <person name="Mihaltcheva S."/>
            <person name="Morgado L.N."/>
            <person name="Niskanen T."/>
            <person name="Noordeloos M.E."/>
            <person name="Ohm R.A."/>
            <person name="Ortiz-Santana B."/>
            <person name="Ovrebo C."/>
            <person name="Racz N."/>
            <person name="Riley R."/>
            <person name="Savchenko A."/>
            <person name="Shiryaev A."/>
            <person name="Soop K."/>
            <person name="Spirin V."/>
            <person name="Szebenyi C."/>
            <person name="Tomsovsky M."/>
            <person name="Tulloss R.E."/>
            <person name="Uehling J."/>
            <person name="Grigoriev I.V."/>
            <person name="Vagvolgyi C."/>
            <person name="Papp T."/>
            <person name="Martin F.M."/>
            <person name="Miettinen O."/>
            <person name="Hibbett D.S."/>
            <person name="Nagy L.G."/>
        </authorList>
    </citation>
    <scope>NUCLEOTIDE SEQUENCE [LARGE SCALE GENOMIC DNA]</scope>
    <source>
        <strain evidence="1 2">CBS 309.79</strain>
    </source>
</reference>
<name>A0A5C3PZR2_9AGAR</name>
<dbReference type="EMBL" id="ML178890">
    <property type="protein sequence ID" value="TFK95345.1"/>
    <property type="molecule type" value="Genomic_DNA"/>
</dbReference>
<accession>A0A5C3PZR2</accession>
<dbReference type="Proteomes" id="UP000305067">
    <property type="component" value="Unassembled WGS sequence"/>
</dbReference>
<organism evidence="1 2">
    <name type="scientific">Pterulicium gracile</name>
    <dbReference type="NCBI Taxonomy" id="1884261"/>
    <lineage>
        <taxon>Eukaryota</taxon>
        <taxon>Fungi</taxon>
        <taxon>Dikarya</taxon>
        <taxon>Basidiomycota</taxon>
        <taxon>Agaricomycotina</taxon>
        <taxon>Agaricomycetes</taxon>
        <taxon>Agaricomycetidae</taxon>
        <taxon>Agaricales</taxon>
        <taxon>Pleurotineae</taxon>
        <taxon>Pterulaceae</taxon>
        <taxon>Pterulicium</taxon>
    </lineage>
</organism>
<sequence length="88" mass="9708">MILGVVPKHLTHLSLAIGNFSSSDELISFCSLFSLEKLDLKVRTTSEAVVPDLTTLPADSLSNLKKFSYYEQLEGLESDGQLFVMRAT</sequence>
<evidence type="ECO:0000313" key="1">
    <source>
        <dbReference type="EMBL" id="TFK95345.1"/>
    </source>
</evidence>
<proteinExistence type="predicted"/>
<evidence type="ECO:0000313" key="2">
    <source>
        <dbReference type="Proteomes" id="UP000305067"/>
    </source>
</evidence>
<keyword evidence="2" id="KW-1185">Reference proteome</keyword>
<gene>
    <name evidence="1" type="ORF">BDV98DRAFT_577857</name>
</gene>